<sequence>MTDNNWVFFPGVKQAERRNGSFWINHRGLVIRSPKLATPVANRMAERFQSLYNVPILLIEDDCPYIAVTQLELNLQESIMDVDVQSLELPQHLEGYTCTVTNDCMRIQAHTYRGFLYGWFTLEQWIHEAVKIKESPKMFIPNMRLADWPDLDLRGHHLDFKGSVPLMSYVKETIERLAHLRINTLLIEYEDQFPYQSLPHIHHPNGFTQQDISEMLAMADKCGMEVIPFIQSLGHVDFVLKHQTYRHLCEDGLTFQYCPCHPGSLQVFKDMVDEIITLHPNSRFIHIGADEAVALGRCETCQSWMREGGDTRTKVDLFLHYVKEAAEYVLRQGKQPIMWDDMFHSEKCVDRISELPEGTALCSWSYYDMGKSNWVWWSGKYYSSKQWLVKDPGFIPQYQWLEDLPESEQAAIRSVWDKGEYPLYGSNNIPWIQAYKEQIPIIFGASCVRGADHTNQWCAKQEDRIQNVIFWAKFAKESSLSGVISSAWTRFYSLSPSIEPWETEWYPLSAHACYSWHTATMREEFDQLWTHTFAAGDPILLKAIQLMEKGGNLHKAQYYYAARQLLTDCQFPHAWLHRYAEMLRSSAHFAELTLRFETALRDVEWVMYVKEKQPLDNDVILERGFKVLTGLLGEADHWEKYTSRICLEWMSAPEVEELVMSKLHSFKVRADIVHQHSHYPLQ</sequence>
<dbReference type="SUPFAM" id="SSF55545">
    <property type="entry name" value="beta-N-acetylhexosaminidase-like domain"/>
    <property type="match status" value="1"/>
</dbReference>
<keyword evidence="7" id="KW-1185">Reference proteome</keyword>
<feature type="domain" description="Beta-hexosaminidase bacterial type N-terminal" evidence="5">
    <location>
        <begin position="9"/>
        <end position="148"/>
    </location>
</feature>
<dbReference type="Gene3D" id="3.30.379.10">
    <property type="entry name" value="Chitobiase/beta-hexosaminidase domain 2-like"/>
    <property type="match status" value="1"/>
</dbReference>
<keyword evidence="2" id="KW-0378">Hydrolase</keyword>
<evidence type="ECO:0000259" key="5">
    <source>
        <dbReference type="Pfam" id="PF02838"/>
    </source>
</evidence>
<dbReference type="InterPro" id="IPR017853">
    <property type="entry name" value="GH"/>
</dbReference>
<feature type="domain" description="Glycoside hydrolase family 20 catalytic" evidence="4">
    <location>
        <begin position="154"/>
        <end position="366"/>
    </location>
</feature>
<comment type="similarity">
    <text evidence="1">Belongs to the glycosyl hydrolase 20 family.</text>
</comment>
<dbReference type="Pfam" id="PF00728">
    <property type="entry name" value="Glyco_hydro_20"/>
    <property type="match status" value="1"/>
</dbReference>
<dbReference type="InterPro" id="IPR015883">
    <property type="entry name" value="Glyco_hydro_20_cat"/>
</dbReference>
<evidence type="ECO:0000256" key="1">
    <source>
        <dbReference type="ARBA" id="ARBA00006285"/>
    </source>
</evidence>
<dbReference type="GO" id="GO:0004563">
    <property type="term" value="F:beta-N-acetylhexosaminidase activity"/>
    <property type="evidence" value="ECO:0007669"/>
    <property type="project" value="UniProtKB-ARBA"/>
</dbReference>
<dbReference type="OrthoDB" id="9810898at2"/>
<evidence type="ECO:0000256" key="3">
    <source>
        <dbReference type="ARBA" id="ARBA00023295"/>
    </source>
</evidence>
<dbReference type="InterPro" id="IPR038901">
    <property type="entry name" value="HEXDC-like"/>
</dbReference>
<evidence type="ECO:0000259" key="4">
    <source>
        <dbReference type="Pfam" id="PF00728"/>
    </source>
</evidence>
<dbReference type="Gene3D" id="3.20.20.80">
    <property type="entry name" value="Glycosidases"/>
    <property type="match status" value="1"/>
</dbReference>
<evidence type="ECO:0000313" key="6">
    <source>
        <dbReference type="EMBL" id="OAS14916.1"/>
    </source>
</evidence>
<evidence type="ECO:0000313" key="7">
    <source>
        <dbReference type="Proteomes" id="UP000078454"/>
    </source>
</evidence>
<reference evidence="6 7" key="1">
    <citation type="submission" date="2016-05" db="EMBL/GenBank/DDBJ databases">
        <title>Paenibacillus sp. 1ZS3-15 nov., isolated from the rhizosphere soil.</title>
        <authorList>
            <person name="Zhang X.X."/>
            <person name="Zhang J."/>
        </authorList>
    </citation>
    <scope>NUCLEOTIDE SEQUENCE [LARGE SCALE GENOMIC DNA]</scope>
    <source>
        <strain evidence="6 7">1ZS3-15</strain>
    </source>
</reference>
<keyword evidence="3" id="KW-0326">Glycosidase</keyword>
<dbReference type="EMBL" id="LYPB01000087">
    <property type="protein sequence ID" value="OAS14916.1"/>
    <property type="molecule type" value="Genomic_DNA"/>
</dbReference>
<dbReference type="SUPFAM" id="SSF51445">
    <property type="entry name" value="(Trans)glycosidases"/>
    <property type="match status" value="1"/>
</dbReference>
<dbReference type="GO" id="GO:0005975">
    <property type="term" value="P:carbohydrate metabolic process"/>
    <property type="evidence" value="ECO:0007669"/>
    <property type="project" value="InterPro"/>
</dbReference>
<dbReference type="Proteomes" id="UP000078454">
    <property type="component" value="Unassembled WGS sequence"/>
</dbReference>
<dbReference type="AlphaFoldDB" id="A0A198A1M2"/>
<dbReference type="STRING" id="1850517.A8708_05300"/>
<proteinExistence type="inferred from homology"/>
<comment type="caution">
    <text evidence="6">The sequence shown here is derived from an EMBL/GenBank/DDBJ whole genome shotgun (WGS) entry which is preliminary data.</text>
</comment>
<dbReference type="Pfam" id="PF02838">
    <property type="entry name" value="Glyco_hydro_20b"/>
    <property type="match status" value="1"/>
</dbReference>
<dbReference type="InterPro" id="IPR029018">
    <property type="entry name" value="Hex-like_dom2"/>
</dbReference>
<organism evidence="6 7">
    <name type="scientific">Paenibacillus oryzisoli</name>
    <dbReference type="NCBI Taxonomy" id="1850517"/>
    <lineage>
        <taxon>Bacteria</taxon>
        <taxon>Bacillati</taxon>
        <taxon>Bacillota</taxon>
        <taxon>Bacilli</taxon>
        <taxon>Bacillales</taxon>
        <taxon>Paenibacillaceae</taxon>
        <taxon>Paenibacillus</taxon>
    </lineage>
</organism>
<dbReference type="PANTHER" id="PTHR21040">
    <property type="entry name" value="BCDNA.GH04120"/>
    <property type="match status" value="1"/>
</dbReference>
<gene>
    <name evidence="6" type="ORF">A8708_05300</name>
</gene>
<protein>
    <submittedName>
        <fullName evidence="6">Uncharacterized protein</fullName>
    </submittedName>
</protein>
<accession>A0A198A1M2</accession>
<dbReference type="RefSeq" id="WP_068669106.1">
    <property type="nucleotide sequence ID" value="NZ_LYPB01000087.1"/>
</dbReference>
<dbReference type="PANTHER" id="PTHR21040:SF8">
    <property type="entry name" value="BCDNA.GH04120"/>
    <property type="match status" value="1"/>
</dbReference>
<name>A0A198A1M2_9BACL</name>
<dbReference type="InterPro" id="IPR015882">
    <property type="entry name" value="HEX_bac_N"/>
</dbReference>
<evidence type="ECO:0000256" key="2">
    <source>
        <dbReference type="ARBA" id="ARBA00022801"/>
    </source>
</evidence>